<comment type="caution">
    <text evidence="1">The sequence shown here is derived from an EMBL/GenBank/DDBJ whole genome shotgun (WGS) entry which is preliminary data.</text>
</comment>
<protein>
    <submittedName>
        <fullName evidence="1">Uncharacterized protein</fullName>
    </submittedName>
</protein>
<dbReference type="AlphaFoldDB" id="A0AAW2ZHQ0"/>
<keyword evidence="2" id="KW-1185">Reference proteome</keyword>
<name>A0AAW2ZHQ0_9EUKA</name>
<evidence type="ECO:0000313" key="2">
    <source>
        <dbReference type="Proteomes" id="UP001431209"/>
    </source>
</evidence>
<dbReference type="Proteomes" id="UP001431209">
    <property type="component" value="Unassembled WGS sequence"/>
</dbReference>
<accession>A0AAW2ZHQ0</accession>
<reference evidence="1 2" key="1">
    <citation type="submission" date="2024-03" db="EMBL/GenBank/DDBJ databases">
        <title>The Acrasis kona genome and developmental transcriptomes reveal deep origins of eukaryotic multicellular pathways.</title>
        <authorList>
            <person name="Sheikh S."/>
            <person name="Fu C.-J."/>
            <person name="Brown M.W."/>
            <person name="Baldauf S.L."/>
        </authorList>
    </citation>
    <scope>NUCLEOTIDE SEQUENCE [LARGE SCALE GENOMIC DNA]</scope>
    <source>
        <strain evidence="1 2">ATCC MYA-3509</strain>
    </source>
</reference>
<sequence>MSDSQPGMIHGHVQYAKGAAEEVIGNITGSEEWKKSGQQDKEAAINEMHEAKQLADKETDYSDRNKSVLNAEGKAESALGRAVGCEGMVENGEEKKHASE</sequence>
<dbReference type="EMBL" id="JAOPGA020001485">
    <property type="protein sequence ID" value="KAL0488874.1"/>
    <property type="molecule type" value="Genomic_DNA"/>
</dbReference>
<gene>
    <name evidence="1" type="ORF">AKO1_013561</name>
</gene>
<evidence type="ECO:0000313" key="1">
    <source>
        <dbReference type="EMBL" id="KAL0488874.1"/>
    </source>
</evidence>
<proteinExistence type="predicted"/>
<organism evidence="1 2">
    <name type="scientific">Acrasis kona</name>
    <dbReference type="NCBI Taxonomy" id="1008807"/>
    <lineage>
        <taxon>Eukaryota</taxon>
        <taxon>Discoba</taxon>
        <taxon>Heterolobosea</taxon>
        <taxon>Tetramitia</taxon>
        <taxon>Eutetramitia</taxon>
        <taxon>Acrasidae</taxon>
        <taxon>Acrasis</taxon>
    </lineage>
</organism>